<feature type="non-terminal residue" evidence="2">
    <location>
        <position position="1"/>
    </location>
</feature>
<evidence type="ECO:0000256" key="1">
    <source>
        <dbReference type="SAM" id="MobiDB-lite"/>
    </source>
</evidence>
<feature type="compositionally biased region" description="Basic and acidic residues" evidence="1">
    <location>
        <begin position="104"/>
        <end position="116"/>
    </location>
</feature>
<gene>
    <name evidence="2" type="ORF">AVDCRST_MAG49-3342</name>
</gene>
<accession>A0A6J4V7E6</accession>
<feature type="compositionally biased region" description="Low complexity" evidence="1">
    <location>
        <begin position="126"/>
        <end position="135"/>
    </location>
</feature>
<dbReference type="EMBL" id="CADCWG010000222">
    <property type="protein sequence ID" value="CAA9568547.1"/>
    <property type="molecule type" value="Genomic_DNA"/>
</dbReference>
<feature type="compositionally biased region" description="Low complexity" evidence="1">
    <location>
        <begin position="26"/>
        <end position="40"/>
    </location>
</feature>
<feature type="compositionally biased region" description="Pro residues" evidence="1">
    <location>
        <begin position="84"/>
        <end position="96"/>
    </location>
</feature>
<reference evidence="2" key="1">
    <citation type="submission" date="2020-02" db="EMBL/GenBank/DDBJ databases">
        <authorList>
            <person name="Meier V. D."/>
        </authorList>
    </citation>
    <scope>NUCLEOTIDE SEQUENCE</scope>
    <source>
        <strain evidence="2">AVDCRST_MAG49</strain>
    </source>
</reference>
<feature type="region of interest" description="Disordered" evidence="1">
    <location>
        <begin position="1"/>
        <end position="196"/>
    </location>
</feature>
<proteinExistence type="predicted"/>
<name>A0A6J4V7E6_9BACT</name>
<feature type="compositionally biased region" description="Pro residues" evidence="1">
    <location>
        <begin position="1"/>
        <end position="12"/>
    </location>
</feature>
<organism evidence="2">
    <name type="scientific">uncultured Thermomicrobiales bacterium</name>
    <dbReference type="NCBI Taxonomy" id="1645740"/>
    <lineage>
        <taxon>Bacteria</taxon>
        <taxon>Pseudomonadati</taxon>
        <taxon>Thermomicrobiota</taxon>
        <taxon>Thermomicrobia</taxon>
        <taxon>Thermomicrobiales</taxon>
        <taxon>environmental samples</taxon>
    </lineage>
</organism>
<sequence length="196" mass="19842">GAFGNPPGPAPDCPRRRGRPRRIGDPLRPARAGGLLPALSAGGGPPDRGGPAPGNVRARLGARDDLPADARTRPPLAARHRPQPRPQRAPPPPAPAPGAAGPRAGDRRGRAREPAGRHPRPGRGGVAAAAPGATRRGPRRAAGRPAGGDRPLRHRLHAARDRHDAARAPGVGQVADAARSAPDAGGPWSPGDGTGM</sequence>
<dbReference type="AlphaFoldDB" id="A0A6J4V7E6"/>
<feature type="non-terminal residue" evidence="2">
    <location>
        <position position="196"/>
    </location>
</feature>
<evidence type="ECO:0000313" key="2">
    <source>
        <dbReference type="EMBL" id="CAA9568547.1"/>
    </source>
</evidence>
<feature type="compositionally biased region" description="Basic and acidic residues" evidence="1">
    <location>
        <begin position="61"/>
        <end position="72"/>
    </location>
</feature>
<protein>
    <submittedName>
        <fullName evidence="2">Uncharacterized protein</fullName>
    </submittedName>
</protein>